<dbReference type="Proteomes" id="UP000694044">
    <property type="component" value="Unassembled WGS sequence"/>
</dbReference>
<sequence>MPRSLRRRSAHRDRHYGGPPGLDIDAGRGHPTEFDSSRWSHTASRERRSGSQPIETDTMEARPGSTSMPVGDIRPSSIHLDGAIQRLVSVAQGRVQVLRRLWRVRKLV</sequence>
<feature type="compositionally biased region" description="Basic and acidic residues" evidence="1">
    <location>
        <begin position="25"/>
        <end position="49"/>
    </location>
</feature>
<evidence type="ECO:0000313" key="2">
    <source>
        <dbReference type="EMBL" id="KAG7376241.1"/>
    </source>
</evidence>
<protein>
    <submittedName>
        <fullName evidence="2">Uncharacterized protein</fullName>
    </submittedName>
</protein>
<keyword evidence="3" id="KW-1185">Reference proteome</keyword>
<evidence type="ECO:0000313" key="3">
    <source>
        <dbReference type="Proteomes" id="UP000694044"/>
    </source>
</evidence>
<name>A0A8T1V5F3_9STRA</name>
<reference evidence="2" key="1">
    <citation type="submission" date="2021-02" db="EMBL/GenBank/DDBJ databases">
        <authorList>
            <person name="Palmer J.M."/>
        </authorList>
    </citation>
    <scope>NUCLEOTIDE SEQUENCE</scope>
    <source>
        <strain evidence="2">SCRP734</strain>
    </source>
</reference>
<dbReference type="AlphaFoldDB" id="A0A8T1V5F3"/>
<comment type="caution">
    <text evidence="2">The sequence shown here is derived from an EMBL/GenBank/DDBJ whole genome shotgun (WGS) entry which is preliminary data.</text>
</comment>
<proteinExistence type="predicted"/>
<feature type="region of interest" description="Disordered" evidence="1">
    <location>
        <begin position="1"/>
        <end position="74"/>
    </location>
</feature>
<organism evidence="2 3">
    <name type="scientific">Phytophthora pseudosyringae</name>
    <dbReference type="NCBI Taxonomy" id="221518"/>
    <lineage>
        <taxon>Eukaryota</taxon>
        <taxon>Sar</taxon>
        <taxon>Stramenopiles</taxon>
        <taxon>Oomycota</taxon>
        <taxon>Peronosporomycetes</taxon>
        <taxon>Peronosporales</taxon>
        <taxon>Peronosporaceae</taxon>
        <taxon>Phytophthora</taxon>
    </lineage>
</organism>
<accession>A0A8T1V5F3</accession>
<dbReference type="EMBL" id="JAGDFM010000758">
    <property type="protein sequence ID" value="KAG7376241.1"/>
    <property type="molecule type" value="Genomic_DNA"/>
</dbReference>
<gene>
    <name evidence="2" type="ORF">PHYPSEUDO_013934</name>
</gene>
<feature type="compositionally biased region" description="Basic residues" evidence="1">
    <location>
        <begin position="1"/>
        <end position="14"/>
    </location>
</feature>
<evidence type="ECO:0000256" key="1">
    <source>
        <dbReference type="SAM" id="MobiDB-lite"/>
    </source>
</evidence>